<gene>
    <name evidence="6" type="ORF">DFQ15_10382</name>
</gene>
<organism evidence="6 7">
    <name type="scientific">Xylophilus ampelinus</name>
    <dbReference type="NCBI Taxonomy" id="54067"/>
    <lineage>
        <taxon>Bacteria</taxon>
        <taxon>Pseudomonadati</taxon>
        <taxon>Pseudomonadota</taxon>
        <taxon>Betaproteobacteria</taxon>
        <taxon>Burkholderiales</taxon>
        <taxon>Xylophilus</taxon>
    </lineage>
</organism>
<evidence type="ECO:0000256" key="1">
    <source>
        <dbReference type="ARBA" id="ARBA00004141"/>
    </source>
</evidence>
<name>A0A318SP10_9BURK</name>
<comment type="caution">
    <text evidence="6">The sequence shown here is derived from an EMBL/GenBank/DDBJ whole genome shotgun (WGS) entry which is preliminary data.</text>
</comment>
<feature type="transmembrane region" description="Helical" evidence="5">
    <location>
        <begin position="231"/>
        <end position="252"/>
    </location>
</feature>
<evidence type="ECO:0000256" key="2">
    <source>
        <dbReference type="ARBA" id="ARBA00022692"/>
    </source>
</evidence>
<comment type="subcellular location">
    <subcellularLocation>
        <location evidence="1">Membrane</location>
        <topology evidence="1">Multi-pass membrane protein</topology>
    </subcellularLocation>
</comment>
<keyword evidence="7" id="KW-1185">Reference proteome</keyword>
<accession>A0A318SP10</accession>
<evidence type="ECO:0000313" key="6">
    <source>
        <dbReference type="EMBL" id="PYE79094.1"/>
    </source>
</evidence>
<dbReference type="OrthoDB" id="8565703at2"/>
<proteinExistence type="predicted"/>
<evidence type="ECO:0000256" key="4">
    <source>
        <dbReference type="ARBA" id="ARBA00023136"/>
    </source>
</evidence>
<dbReference type="AlphaFoldDB" id="A0A318SP10"/>
<feature type="transmembrane region" description="Helical" evidence="5">
    <location>
        <begin position="132"/>
        <end position="154"/>
    </location>
</feature>
<dbReference type="Pfam" id="PF07264">
    <property type="entry name" value="EI24"/>
    <property type="match status" value="1"/>
</dbReference>
<feature type="transmembrane region" description="Helical" evidence="5">
    <location>
        <begin position="160"/>
        <end position="180"/>
    </location>
</feature>
<feature type="transmembrane region" description="Helical" evidence="5">
    <location>
        <begin position="78"/>
        <end position="111"/>
    </location>
</feature>
<evidence type="ECO:0000256" key="3">
    <source>
        <dbReference type="ARBA" id="ARBA00022989"/>
    </source>
</evidence>
<evidence type="ECO:0000256" key="5">
    <source>
        <dbReference type="SAM" id="Phobius"/>
    </source>
</evidence>
<keyword evidence="2 5" id="KW-0812">Transmembrane</keyword>
<protein>
    <submittedName>
        <fullName evidence="6">Etoposide-induced protein 2.4 (EI24)</fullName>
    </submittedName>
</protein>
<reference evidence="6 7" key="1">
    <citation type="submission" date="2018-06" db="EMBL/GenBank/DDBJ databases">
        <title>Genomic Encyclopedia of Type Strains, Phase III (KMG-III): the genomes of soil and plant-associated and newly described type strains.</title>
        <authorList>
            <person name="Whitman W."/>
        </authorList>
    </citation>
    <scope>NUCLEOTIDE SEQUENCE [LARGE SCALE GENOMIC DNA]</scope>
    <source>
        <strain evidence="6 7">CECT 7646</strain>
    </source>
</reference>
<evidence type="ECO:0000313" key="7">
    <source>
        <dbReference type="Proteomes" id="UP000247540"/>
    </source>
</evidence>
<feature type="transmembrane region" description="Helical" evidence="5">
    <location>
        <begin position="20"/>
        <end position="43"/>
    </location>
</feature>
<dbReference type="InterPro" id="IPR059112">
    <property type="entry name" value="CysZ/EI24"/>
</dbReference>
<sequence>MALIFDSFWRALAYCFYPRVIAMSLLPLALIVAAVGGLGYLYWAPAVAWTLDWLSTADWLQGFWSWMQGLQMGGMQSALAPVLVVLVAVPVIVVVSMLVVALVMTPALTGLVARRRFPVLERRHGASLLQSVIWSAGASAIALVALVLSVPLWLVPPLVLLIPPLIWGWLTYRVMAFDALATHASTSERRTLLRRHGGRMLIMGIVCGYLGTAPGLVWAAGALFFAAFFPVLLLVAVWIYTLIFAFSSLWFLHFGLSALEALRAEAAPSPGAGTDGRQALALSDEPADHPLPHRTLS</sequence>
<dbReference type="Proteomes" id="UP000247540">
    <property type="component" value="Unassembled WGS sequence"/>
</dbReference>
<dbReference type="RefSeq" id="WP_110464607.1">
    <property type="nucleotide sequence ID" value="NZ_JAMOFZ010000003.1"/>
</dbReference>
<keyword evidence="3 5" id="KW-1133">Transmembrane helix</keyword>
<dbReference type="EMBL" id="QJTC01000003">
    <property type="protein sequence ID" value="PYE79094.1"/>
    <property type="molecule type" value="Genomic_DNA"/>
</dbReference>
<feature type="transmembrane region" description="Helical" evidence="5">
    <location>
        <begin position="201"/>
        <end position="225"/>
    </location>
</feature>
<keyword evidence="4 5" id="KW-0472">Membrane</keyword>